<keyword evidence="3" id="KW-0378">Hydrolase</keyword>
<dbReference type="EMBL" id="CACVAR010000296">
    <property type="protein sequence ID" value="CAA6818897.1"/>
    <property type="molecule type" value="Genomic_DNA"/>
</dbReference>
<evidence type="ECO:0000259" key="2">
    <source>
        <dbReference type="Pfam" id="PF03372"/>
    </source>
</evidence>
<keyword evidence="3" id="KW-0540">Nuclease</keyword>
<name>A0A6S6TL11_9BACT</name>
<dbReference type="Gene3D" id="3.60.10.10">
    <property type="entry name" value="Endonuclease/exonuclease/phosphatase"/>
    <property type="match status" value="1"/>
</dbReference>
<keyword evidence="1" id="KW-1133">Transmembrane helix</keyword>
<feature type="transmembrane region" description="Helical" evidence="1">
    <location>
        <begin position="12"/>
        <end position="36"/>
    </location>
</feature>
<dbReference type="PANTHER" id="PTHR14859">
    <property type="entry name" value="CALCOFLUOR WHITE HYPERSENSITIVE PROTEIN PRECURSOR"/>
    <property type="match status" value="1"/>
</dbReference>
<accession>A0A6S6TL11</accession>
<keyword evidence="3" id="KW-0255">Endonuclease</keyword>
<keyword evidence="1" id="KW-0812">Transmembrane</keyword>
<keyword evidence="3" id="KW-0269">Exonuclease</keyword>
<sequence length="332" mass="38623">MNLSPKKIVKQLIYVLFISLAVPFLLGFLNFLHPLFDSYSHFRIHLLLVLIPTMFLLAFFHELKNLLIYLLLIMLASLYLYYLNQPFKPKPIEHDKNSTLKHIQFNLRYDNPKMDSVVAYLKESQADVITLQEVTKEHQKKLEALKEEHYLVEFSERYPHLAWRKGAYPYQAYCEFYPRIGAVAILSKHPFNEESSTCLQGEGLIWSQIMVKKKPINIVSIHTRWPYPSSQAEQIQKIKPIFKDIKSPSIIAGDFNAASWSHTVKEIEEASNTKVIEGLRWSISLEKQLPLLPNFKLAIDHVLISNEFQVANIFVEKNLGSDHLPIVSELRY</sequence>
<dbReference type="GO" id="GO:0016020">
    <property type="term" value="C:membrane"/>
    <property type="evidence" value="ECO:0007669"/>
    <property type="project" value="GOC"/>
</dbReference>
<reference evidence="3" key="1">
    <citation type="submission" date="2020-01" db="EMBL/GenBank/DDBJ databases">
        <authorList>
            <person name="Meier V. D."/>
            <person name="Meier V D."/>
        </authorList>
    </citation>
    <scope>NUCLEOTIDE SEQUENCE</scope>
    <source>
        <strain evidence="3">HLG_WM_MAG_03</strain>
    </source>
</reference>
<dbReference type="InterPro" id="IPR051916">
    <property type="entry name" value="GPI-anchor_lipid_remodeler"/>
</dbReference>
<dbReference type="AlphaFoldDB" id="A0A6S6TL11"/>
<keyword evidence="1" id="KW-0472">Membrane</keyword>
<gene>
    <name evidence="3" type="ORF">HELGO_WM20671</name>
</gene>
<evidence type="ECO:0000313" key="3">
    <source>
        <dbReference type="EMBL" id="CAA6818897.1"/>
    </source>
</evidence>
<dbReference type="SUPFAM" id="SSF56219">
    <property type="entry name" value="DNase I-like"/>
    <property type="match status" value="1"/>
</dbReference>
<evidence type="ECO:0000256" key="1">
    <source>
        <dbReference type="SAM" id="Phobius"/>
    </source>
</evidence>
<organism evidence="3">
    <name type="scientific">uncultured Sulfurovum sp</name>
    <dbReference type="NCBI Taxonomy" id="269237"/>
    <lineage>
        <taxon>Bacteria</taxon>
        <taxon>Pseudomonadati</taxon>
        <taxon>Campylobacterota</taxon>
        <taxon>Epsilonproteobacteria</taxon>
        <taxon>Campylobacterales</taxon>
        <taxon>Sulfurovaceae</taxon>
        <taxon>Sulfurovum</taxon>
        <taxon>environmental samples</taxon>
    </lineage>
</organism>
<dbReference type="InterPro" id="IPR005135">
    <property type="entry name" value="Endo/exonuclease/phosphatase"/>
</dbReference>
<dbReference type="GO" id="GO:0006506">
    <property type="term" value="P:GPI anchor biosynthetic process"/>
    <property type="evidence" value="ECO:0007669"/>
    <property type="project" value="TreeGrafter"/>
</dbReference>
<dbReference type="GO" id="GO:0004519">
    <property type="term" value="F:endonuclease activity"/>
    <property type="evidence" value="ECO:0007669"/>
    <property type="project" value="UniProtKB-KW"/>
</dbReference>
<feature type="transmembrane region" description="Helical" evidence="1">
    <location>
        <begin position="66"/>
        <end position="83"/>
    </location>
</feature>
<dbReference type="Pfam" id="PF03372">
    <property type="entry name" value="Exo_endo_phos"/>
    <property type="match status" value="1"/>
</dbReference>
<protein>
    <submittedName>
        <fullName evidence="3">Endonuclease/exonuclease/phosphatase</fullName>
    </submittedName>
</protein>
<feature type="domain" description="Endonuclease/exonuclease/phosphatase" evidence="2">
    <location>
        <begin position="103"/>
        <end position="323"/>
    </location>
</feature>
<proteinExistence type="predicted"/>
<feature type="transmembrane region" description="Helical" evidence="1">
    <location>
        <begin position="42"/>
        <end position="59"/>
    </location>
</feature>
<dbReference type="GO" id="GO:0004527">
    <property type="term" value="F:exonuclease activity"/>
    <property type="evidence" value="ECO:0007669"/>
    <property type="project" value="UniProtKB-KW"/>
</dbReference>
<dbReference type="InterPro" id="IPR036691">
    <property type="entry name" value="Endo/exonu/phosph_ase_sf"/>
</dbReference>
<dbReference type="PANTHER" id="PTHR14859:SF15">
    <property type="entry name" value="ENDONUCLEASE_EXONUCLEASE_PHOSPHATASE DOMAIN-CONTAINING PROTEIN"/>
    <property type="match status" value="1"/>
</dbReference>